<comment type="caution">
    <text evidence="2">The sequence shown here is derived from an EMBL/GenBank/DDBJ whole genome shotgun (WGS) entry which is preliminary data.</text>
</comment>
<accession>H1S023</accession>
<feature type="region of interest" description="Disordered" evidence="1">
    <location>
        <begin position="31"/>
        <end position="74"/>
    </location>
</feature>
<name>H1S023_9BURK</name>
<dbReference type="Proteomes" id="UP000005808">
    <property type="component" value="Unassembled WGS sequence"/>
</dbReference>
<protein>
    <submittedName>
        <fullName evidence="2">Transposase/IS protein</fullName>
    </submittedName>
</protein>
<dbReference type="EMBL" id="AHJE01000012">
    <property type="protein sequence ID" value="EHP44239.1"/>
    <property type="molecule type" value="Genomic_DNA"/>
</dbReference>
<evidence type="ECO:0000256" key="1">
    <source>
        <dbReference type="SAM" id="MobiDB-lite"/>
    </source>
</evidence>
<gene>
    <name evidence="2" type="ORF">OR16_04657</name>
</gene>
<dbReference type="AlphaFoldDB" id="H1S023"/>
<evidence type="ECO:0000313" key="3">
    <source>
        <dbReference type="Proteomes" id="UP000005808"/>
    </source>
</evidence>
<evidence type="ECO:0000313" key="2">
    <source>
        <dbReference type="EMBL" id="EHP44239.1"/>
    </source>
</evidence>
<sequence>MVTRPLLATPRSPRHCWIAYCITLTYVPISGDSEPLKEKRQAGMINRMPPPNPVSDDIKRKRIPKEPPPNHPMQ</sequence>
<organism evidence="2 3">
    <name type="scientific">Cupriavidus basilensis OR16</name>
    <dbReference type="NCBI Taxonomy" id="1127483"/>
    <lineage>
        <taxon>Bacteria</taxon>
        <taxon>Pseudomonadati</taxon>
        <taxon>Pseudomonadota</taxon>
        <taxon>Betaproteobacteria</taxon>
        <taxon>Burkholderiales</taxon>
        <taxon>Burkholderiaceae</taxon>
        <taxon>Cupriavidus</taxon>
    </lineage>
</organism>
<proteinExistence type="predicted"/>
<reference evidence="2 3" key="1">
    <citation type="journal article" date="2012" name="J. Bacteriol.">
        <title>De Novo Genome Project of Cupriavidus basilensis OR16.</title>
        <authorList>
            <person name="Cserhati M."/>
            <person name="Kriszt B."/>
            <person name="Szoboszlay S."/>
            <person name="Toth A."/>
            <person name="Szabo I."/>
            <person name="Tancsics A."/>
            <person name="Nagy I."/>
            <person name="Horvath B."/>
            <person name="Nagy I."/>
            <person name="Kukolya J."/>
        </authorList>
    </citation>
    <scope>NUCLEOTIDE SEQUENCE [LARGE SCALE GENOMIC DNA]</scope>
    <source>
        <strain evidence="2 3">OR16</strain>
    </source>
</reference>